<name>A0AAW2HG45_9NEOP</name>
<dbReference type="InterPro" id="IPR052774">
    <property type="entry name" value="Celegans_DevNeuronal_Protein"/>
</dbReference>
<evidence type="ECO:0000313" key="3">
    <source>
        <dbReference type="EMBL" id="KAL0268702.1"/>
    </source>
</evidence>
<feature type="compositionally biased region" description="Basic and acidic residues" evidence="1">
    <location>
        <begin position="910"/>
        <end position="921"/>
    </location>
</feature>
<protein>
    <recommendedName>
        <fullName evidence="2">Apple domain-containing protein</fullName>
    </recommendedName>
</protein>
<accession>A0AAW2HG45</accession>
<evidence type="ECO:0000259" key="2">
    <source>
        <dbReference type="PROSITE" id="PS50948"/>
    </source>
</evidence>
<dbReference type="PANTHER" id="PTHR47327">
    <property type="entry name" value="FI18240P1-RELATED"/>
    <property type="match status" value="1"/>
</dbReference>
<dbReference type="PROSITE" id="PS50948">
    <property type="entry name" value="PAN"/>
    <property type="match status" value="3"/>
</dbReference>
<dbReference type="EMBL" id="JARGDH010000005">
    <property type="protein sequence ID" value="KAL0268702.1"/>
    <property type="molecule type" value="Genomic_DNA"/>
</dbReference>
<sequence length="948" mass="104500">MIYRTLVFAVVIFMKVNSMLVVERICYRRLVSGRRLDERFIRHSLPCDSLEACQHQCSIEKHFNCQGFNLRWTRQKASGGICELSAISSSHLDLARDFRFDPEFDYYERDYSTKSPNCGIINEVYGDPREEEDKGRRITPFVPGGPYQGGDSYGPWSSGHGGVEHGPWGQHGYGSGAYIPNNPAGRPPTPPYASAHFVPGPYYGSGGPYYDQRTNEIPYYRRYGEKVPPQNTIYYHEGKRYPPKLPEPPPTYVIIDSGPGGKPSGTPYPRPPNHGFYEGRRPGPPPGGAPGFYGPSNGGSPGFHGPSTGGSPGLYGPSTGGSPGLYGLSTGGAPGSYGPPGGGSPGFPGPTPGGSPGYYGPGNGGSPGFYGPPAGGSPGFPGPTTGGSPGYYGPASGGSPGFYGPSPGGSPGFYRPSIGAYPGFHGPSGREVCFRRAQVGYRVDPKFVKVFHATQTVLDCEAMCTNSPFKCTGYGYRYSGPGGGEPNCALIDFSLGNSKKNLLPDRSCDIYYKMPTCSSGRSEDTDCFLKTYSNQRIAPDKIRRALFVRGVSDCELECLRSYHFTCRSFTFRYGPGVIGEPAENCFLSDWPVKDLHPTADYLPGPGCEVYERGSYGHGCELDGEPPSIGPGFGDVGYPLIHDKYHWNRQEMWRHFTVRGWPCRIGTQCQLNREAGFWSCPVEGGDSGQWDYCCKPGHHCGFSRGYYYPWCYVGEASPDQWRPCSEQFYPEFGNRYSYRPGASKPDPGHSLEQHKGSGPWNYGEEEYGPPSYWPILYLYAEPPPNVTESWILEDPHHSPYYLQEHYDDDPKIQFRPSKNRFSYPKGIVLKIDLKDKPVASDPGHEAHKHEVHSPHIHPRYNYRKNLNAVERVPLNDLNYPYHGIHNCEKESLKLQEDPVSSTSAPPLDFTGSKRDLSTTEKSKEVIRDVEKLIEEKTKVVGNETLDSGS</sequence>
<feature type="domain" description="Apple" evidence="2">
    <location>
        <begin position="26"/>
        <end position="111"/>
    </location>
</feature>
<feature type="domain" description="Apple" evidence="2">
    <location>
        <begin position="517"/>
        <end position="614"/>
    </location>
</feature>
<dbReference type="InterPro" id="IPR003609">
    <property type="entry name" value="Pan_app"/>
</dbReference>
<dbReference type="SMART" id="SM00473">
    <property type="entry name" value="PAN_AP"/>
    <property type="match status" value="3"/>
</dbReference>
<dbReference type="PANTHER" id="PTHR47327:SF13">
    <property type="entry name" value="APPLE DOMAIN-CONTAINING PROTEIN"/>
    <property type="match status" value="1"/>
</dbReference>
<dbReference type="AlphaFoldDB" id="A0AAW2HG45"/>
<dbReference type="GO" id="GO:0009653">
    <property type="term" value="P:anatomical structure morphogenesis"/>
    <property type="evidence" value="ECO:0007669"/>
    <property type="project" value="TreeGrafter"/>
</dbReference>
<dbReference type="Gene3D" id="3.50.4.10">
    <property type="entry name" value="Hepatocyte Growth Factor"/>
    <property type="match status" value="2"/>
</dbReference>
<evidence type="ECO:0000256" key="1">
    <source>
        <dbReference type="SAM" id="MobiDB-lite"/>
    </source>
</evidence>
<feature type="domain" description="Apple" evidence="2">
    <location>
        <begin position="433"/>
        <end position="515"/>
    </location>
</feature>
<dbReference type="SUPFAM" id="SSF57414">
    <property type="entry name" value="Hairpin loop containing domain-like"/>
    <property type="match status" value="1"/>
</dbReference>
<feature type="region of interest" description="Disordered" evidence="1">
    <location>
        <begin position="892"/>
        <end position="921"/>
    </location>
</feature>
<feature type="region of interest" description="Disordered" evidence="1">
    <location>
        <begin position="234"/>
        <end position="393"/>
    </location>
</feature>
<dbReference type="Pfam" id="PF00024">
    <property type="entry name" value="PAN_1"/>
    <property type="match status" value="2"/>
</dbReference>
<feature type="compositionally biased region" description="Gly residues" evidence="1">
    <location>
        <begin position="354"/>
        <end position="393"/>
    </location>
</feature>
<organism evidence="3">
    <name type="scientific">Menopon gallinae</name>
    <name type="common">poultry shaft louse</name>
    <dbReference type="NCBI Taxonomy" id="328185"/>
    <lineage>
        <taxon>Eukaryota</taxon>
        <taxon>Metazoa</taxon>
        <taxon>Ecdysozoa</taxon>
        <taxon>Arthropoda</taxon>
        <taxon>Hexapoda</taxon>
        <taxon>Insecta</taxon>
        <taxon>Pterygota</taxon>
        <taxon>Neoptera</taxon>
        <taxon>Paraneoptera</taxon>
        <taxon>Psocodea</taxon>
        <taxon>Troctomorpha</taxon>
        <taxon>Phthiraptera</taxon>
        <taxon>Amblycera</taxon>
        <taxon>Menoponidae</taxon>
        <taxon>Menopon</taxon>
    </lineage>
</organism>
<feature type="compositionally biased region" description="Gly residues" evidence="1">
    <location>
        <begin position="296"/>
        <end position="346"/>
    </location>
</feature>
<comment type="caution">
    <text evidence="3">The sequence shown here is derived from an EMBL/GenBank/DDBJ whole genome shotgun (WGS) entry which is preliminary data.</text>
</comment>
<proteinExistence type="predicted"/>
<gene>
    <name evidence="3" type="ORF">PYX00_010532</name>
</gene>
<reference evidence="3" key="1">
    <citation type="journal article" date="2024" name="Gigascience">
        <title>Chromosome-level genome of the poultry shaft louse Menopon gallinae provides insight into the host-switching and adaptive evolution of parasitic lice.</title>
        <authorList>
            <person name="Xu Y."/>
            <person name="Ma L."/>
            <person name="Liu S."/>
            <person name="Liang Y."/>
            <person name="Liu Q."/>
            <person name="He Z."/>
            <person name="Tian L."/>
            <person name="Duan Y."/>
            <person name="Cai W."/>
            <person name="Li H."/>
            <person name="Song F."/>
        </authorList>
    </citation>
    <scope>NUCLEOTIDE SEQUENCE</scope>
    <source>
        <strain evidence="3">Cailab_2023a</strain>
    </source>
</reference>
<dbReference type="CDD" id="cd01099">
    <property type="entry name" value="PAN_AP_HGF"/>
    <property type="match status" value="3"/>
</dbReference>